<feature type="domain" description="Reverse transcriptase" evidence="2">
    <location>
        <begin position="655"/>
        <end position="931"/>
    </location>
</feature>
<keyword evidence="4" id="KW-0808">Transferase</keyword>
<keyword evidence="3" id="KW-1185">Reference proteome</keyword>
<dbReference type="PANTHER" id="PTHR19446">
    <property type="entry name" value="REVERSE TRANSCRIPTASES"/>
    <property type="match status" value="1"/>
</dbReference>
<dbReference type="CDD" id="cd01650">
    <property type="entry name" value="RT_nLTR_like"/>
    <property type="match status" value="1"/>
</dbReference>
<keyword evidence="4" id="KW-0695">RNA-directed DNA polymerase</keyword>
<dbReference type="Proteomes" id="UP001652621">
    <property type="component" value="Unplaced"/>
</dbReference>
<name>A0ABM3VC45_MUSDO</name>
<accession>A0ABM3VC45</accession>
<dbReference type="InterPro" id="IPR000477">
    <property type="entry name" value="RT_dom"/>
</dbReference>
<evidence type="ECO:0000313" key="4">
    <source>
        <dbReference type="RefSeq" id="XP_058983353.1"/>
    </source>
</evidence>
<dbReference type="Pfam" id="PF00078">
    <property type="entry name" value="RVT_1"/>
    <property type="match status" value="1"/>
</dbReference>
<evidence type="ECO:0000313" key="3">
    <source>
        <dbReference type="Proteomes" id="UP001652621"/>
    </source>
</evidence>
<dbReference type="GeneID" id="101889084"/>
<dbReference type="GO" id="GO:0003964">
    <property type="term" value="F:RNA-directed DNA polymerase activity"/>
    <property type="evidence" value="ECO:0007669"/>
    <property type="project" value="UniProtKB-KW"/>
</dbReference>
<feature type="region of interest" description="Disordered" evidence="1">
    <location>
        <begin position="62"/>
        <end position="95"/>
    </location>
</feature>
<proteinExistence type="predicted"/>
<evidence type="ECO:0000256" key="1">
    <source>
        <dbReference type="SAM" id="MobiDB-lite"/>
    </source>
</evidence>
<dbReference type="InterPro" id="IPR043502">
    <property type="entry name" value="DNA/RNA_pol_sf"/>
</dbReference>
<gene>
    <name evidence="4" type="primary">LOC101889084</name>
</gene>
<dbReference type="Gene3D" id="3.30.70.270">
    <property type="match status" value="1"/>
</dbReference>
<feature type="compositionally biased region" description="Polar residues" evidence="1">
    <location>
        <begin position="62"/>
        <end position="73"/>
    </location>
</feature>
<dbReference type="PROSITE" id="PS50878">
    <property type="entry name" value="RT_POL"/>
    <property type="match status" value="1"/>
</dbReference>
<keyword evidence="4" id="KW-0548">Nucleotidyltransferase</keyword>
<dbReference type="SUPFAM" id="SSF56672">
    <property type="entry name" value="DNA/RNA polymerases"/>
    <property type="match status" value="1"/>
</dbReference>
<reference evidence="4" key="1">
    <citation type="submission" date="2025-08" db="UniProtKB">
        <authorList>
            <consortium name="RefSeq"/>
        </authorList>
    </citation>
    <scope>IDENTIFICATION</scope>
    <source>
        <strain evidence="4">Aabys</strain>
        <tissue evidence="4">Whole body</tissue>
    </source>
</reference>
<dbReference type="InterPro" id="IPR043128">
    <property type="entry name" value="Rev_trsase/Diguanyl_cyclase"/>
</dbReference>
<evidence type="ECO:0000259" key="2">
    <source>
        <dbReference type="PROSITE" id="PS50878"/>
    </source>
</evidence>
<sequence length="1109" mass="126941">MAVSNFQESRMKETIISDNALLGACNSRKRRAFDDEEVDVTSYDVSNQNRFSILSKIKFVDTSSQGNSNNLSESKPAANSRKERPAKKSPNNVEPKNKFCPPIFIYDQDINLLAKQLEERVPAGSFIIKNVNKHKSKLYFNDASLHSEMMAILRENKVKSYSFTPTELKQISLVLRGLHCGSSVIEVKDILDSEAPGIVAHVSKLVTKHSKQNNYDTGLFLVTLHPSKTKNDIVHINRILHQTVYWEVPKNKEKVIQCRRCQHWGHIAKNCNYPFKCVKCSDSHEPGACSLKEAESNVPVCSNCGEAGHPASWRGCSSYKKYMENRRNLLRKSREQREVAAQQVKKSISAMIVPASFSDHYPLKLQLRLADFEFNVIPSNSFQSFKNTNWSHFKRDLDAASSDLLPPINRNLSNPEIDNIVDKFSQTLANMADRHSTKIELKNGNWPLPENIKLFLSQKHRWQKQLKRIYHRNGNRTSPEYNILSKQISLLKIIINDLIRLEQAKRFGKFLQQITPGPSAFKQINRVIGKRQSLHSHCITYNNISATIDEDKCTLFHNYYGSVFSEQAPDSPVENIDSRIGRCLENLPRQIYTFNDDFTSLDNEDLYHFTNSESVKSIIAASKNKKSCSIDNISNYILKKIPESAIKLLVIVFNNCLNNGHFPPSWKISKIIPIKKKNSSENVADFRPISLLSNIGKLFEAVLKSKIENEFVINPLSYYQFGFRPGNSTQHALLKLHSDIVYNLRLQNSTVAVSLDIQKAFDSTWHKGIIYKLIELNVDPFLIKLLHNYFQDRKFCVQIQNAISDFGEVRSGVPQGSVLAPLLFNLYLYDFPHRHLNSQAILYADDCLIYSHNQFPDEARNAVATHLNIINNFYKKWGIKINPTKSEAICIRNASGKCHRLVVPQSKNLSLPLDGIQIPFKTSLKYLGVTFSYLFRFNQHGRLITTKAKKVAGMYAGILKSKYLPSQTKLLIYKVAIRPLLIYAFPIWFSISPVVANNMEIFERNVLRKCLNKNFQCFSKRYSNEFIYTNASIKPLCHYAMQQHLKFAERLEHHENPLMNEIFEANHNTTWTSSTYLSSVGILHEDLNNVNLTSPPQFYIKAVPCSHRG</sequence>
<protein>
    <submittedName>
        <fullName evidence="4">Probable RNA-directed DNA polymerase from transposon X-element isoform X1</fullName>
    </submittedName>
</protein>
<organism evidence="3 4">
    <name type="scientific">Musca domestica</name>
    <name type="common">House fly</name>
    <dbReference type="NCBI Taxonomy" id="7370"/>
    <lineage>
        <taxon>Eukaryota</taxon>
        <taxon>Metazoa</taxon>
        <taxon>Ecdysozoa</taxon>
        <taxon>Arthropoda</taxon>
        <taxon>Hexapoda</taxon>
        <taxon>Insecta</taxon>
        <taxon>Pterygota</taxon>
        <taxon>Neoptera</taxon>
        <taxon>Endopterygota</taxon>
        <taxon>Diptera</taxon>
        <taxon>Brachycera</taxon>
        <taxon>Muscomorpha</taxon>
        <taxon>Muscoidea</taxon>
        <taxon>Muscidae</taxon>
        <taxon>Musca</taxon>
    </lineage>
</organism>
<dbReference type="RefSeq" id="XP_058983353.1">
    <property type="nucleotide sequence ID" value="XM_059127370.1"/>
</dbReference>